<organism evidence="1 2">
    <name type="scientific">Heliobacterium chlorum</name>
    <dbReference type="NCBI Taxonomy" id="2698"/>
    <lineage>
        <taxon>Bacteria</taxon>
        <taxon>Bacillati</taxon>
        <taxon>Bacillota</taxon>
        <taxon>Clostridia</taxon>
        <taxon>Eubacteriales</taxon>
        <taxon>Heliobacteriaceae</taxon>
        <taxon>Heliobacterium</taxon>
    </lineage>
</organism>
<sequence length="435" mass="49911">MKNVDIGARTLDIYSGLYLYNDTLLDINLGSTILIGKAASLASHLRGVQVIDSFEGLVALAGKLRITSVELPQVLQILDEIRYINIVGPKRKPDKIEVLIDRFEVTYDRLGEKWKTEDPVEFEKKMIQVINDLTSNSLPIEKVRNDYNIKDDISIMLEIGEQSGLLRTFQNPDGDTYLFSPLFMEENPQRILSFMNNYKDEQIQNLLNLVNSKPGFPVFDLLKINDPLILEILDKNIFQVPAIVASGGQVNFLFSPFTKVEDKQMLKHARYVVSAVRYGERFSVYSELRSPSRFLQALLDRQYIGKTPHSDIEAQYGVLRDCGLGRIEEIVPGRYRFYLADTDYAKNVVRLAQRILFTDSDFHPDIQRGIIDEAWELRKNLTSYTFNDYIPNLSNLNNIKHVLQKKKTLIKSEKSTKLINSIINKIYSEGEPDVF</sequence>
<comment type="caution">
    <text evidence="1">The sequence shown here is derived from an EMBL/GenBank/DDBJ whole genome shotgun (WGS) entry which is preliminary data.</text>
</comment>
<dbReference type="Proteomes" id="UP000617402">
    <property type="component" value="Unassembled WGS sequence"/>
</dbReference>
<evidence type="ECO:0000313" key="1">
    <source>
        <dbReference type="EMBL" id="MBC9786565.1"/>
    </source>
</evidence>
<evidence type="ECO:0000313" key="2">
    <source>
        <dbReference type="Proteomes" id="UP000617402"/>
    </source>
</evidence>
<proteinExistence type="predicted"/>
<protein>
    <submittedName>
        <fullName evidence="1">Uncharacterized protein</fullName>
    </submittedName>
</protein>
<dbReference type="RefSeq" id="WP_188041985.1">
    <property type="nucleotide sequence ID" value="NZ_JACVHF010000048.1"/>
</dbReference>
<name>A0ABR7T922_HELCL</name>
<keyword evidence="2" id="KW-1185">Reference proteome</keyword>
<accession>A0ABR7T922</accession>
<reference evidence="1 2" key="1">
    <citation type="submission" date="2020-07" db="EMBL/GenBank/DDBJ databases">
        <title>Draft whole-genome sequence of Heliobacterium chlorum DSM 3682, type strain.</title>
        <authorList>
            <person name="Kyndt J.A."/>
            <person name="Meyer T.E."/>
            <person name="Imhoff J.F."/>
        </authorList>
    </citation>
    <scope>NUCLEOTIDE SEQUENCE [LARGE SCALE GENOMIC DNA]</scope>
    <source>
        <strain evidence="1 2">DSM 3682</strain>
    </source>
</reference>
<gene>
    <name evidence="1" type="ORF">H1S01_19100</name>
</gene>
<dbReference type="EMBL" id="JACVHF010000048">
    <property type="protein sequence ID" value="MBC9786565.1"/>
    <property type="molecule type" value="Genomic_DNA"/>
</dbReference>